<keyword evidence="5" id="KW-0378">Hydrolase</keyword>
<dbReference type="PANTHER" id="PTHR43758:SF2">
    <property type="entry name" value="OXIDIZED PURINE NUCLEOSIDE TRIPHOSPHATE HYDROLASE"/>
    <property type="match status" value="1"/>
</dbReference>
<evidence type="ECO:0000256" key="21">
    <source>
        <dbReference type="ARBA" id="ARBA00053094"/>
    </source>
</evidence>
<evidence type="ECO:0000256" key="14">
    <source>
        <dbReference type="ARBA" id="ARBA00030634"/>
    </source>
</evidence>
<feature type="domain" description="Nudix hydrolase" evidence="22">
    <location>
        <begin position="28"/>
        <end position="157"/>
    </location>
</feature>
<dbReference type="Proteomes" id="UP000198856">
    <property type="component" value="Unassembled WGS sequence"/>
</dbReference>
<comment type="subunit">
    <text evidence="3">Monomer.</text>
</comment>
<organism evidence="23 24">
    <name type="scientific">Halovenus aranensis</name>
    <dbReference type="NCBI Taxonomy" id="890420"/>
    <lineage>
        <taxon>Archaea</taxon>
        <taxon>Methanobacteriati</taxon>
        <taxon>Methanobacteriota</taxon>
        <taxon>Stenosarchaea group</taxon>
        <taxon>Halobacteria</taxon>
        <taxon>Halobacteriales</taxon>
        <taxon>Haloarculaceae</taxon>
        <taxon>Halovenus</taxon>
    </lineage>
</organism>
<dbReference type="GO" id="GO:0042262">
    <property type="term" value="P:DNA protection"/>
    <property type="evidence" value="ECO:0007669"/>
    <property type="project" value="InterPro"/>
</dbReference>
<protein>
    <recommendedName>
        <fullName evidence="12">Oxidized purine nucleoside triphosphate hydrolase</fullName>
        <ecNumber evidence="11">3.6.1.56</ecNumber>
    </recommendedName>
    <alternativeName>
        <fullName evidence="16">2-hydroxy-dATP diphosphatase</fullName>
    </alternativeName>
    <alternativeName>
        <fullName evidence="15">7,8-dihydro-8-oxoguanine triphosphatase</fullName>
    </alternativeName>
    <alternativeName>
        <fullName evidence="14">8-oxo-dGTPase</fullName>
    </alternativeName>
    <alternativeName>
        <fullName evidence="17">Methylated purine nucleoside triphosphate hydrolase</fullName>
    </alternativeName>
    <alternativeName>
        <fullName evidence="13">Nucleoside diphosphate-linked moiety X motif 1</fullName>
    </alternativeName>
</protein>
<dbReference type="PROSITE" id="PS51462">
    <property type="entry name" value="NUDIX"/>
    <property type="match status" value="1"/>
</dbReference>
<evidence type="ECO:0000256" key="17">
    <source>
        <dbReference type="ARBA" id="ARBA00032071"/>
    </source>
</evidence>
<evidence type="ECO:0000313" key="23">
    <source>
        <dbReference type="EMBL" id="SDK03652.1"/>
    </source>
</evidence>
<proteinExistence type="inferred from homology"/>
<evidence type="ECO:0000259" key="22">
    <source>
        <dbReference type="PROSITE" id="PS51462"/>
    </source>
</evidence>
<evidence type="ECO:0000256" key="4">
    <source>
        <dbReference type="ARBA" id="ARBA00022723"/>
    </source>
</evidence>
<dbReference type="GO" id="GO:0008413">
    <property type="term" value="F:8-oxo-7,8-dihydroguanosine triphosphate pyrophosphatase activity"/>
    <property type="evidence" value="ECO:0007669"/>
    <property type="project" value="InterPro"/>
</dbReference>
<evidence type="ECO:0000256" key="6">
    <source>
        <dbReference type="ARBA" id="ARBA00022842"/>
    </source>
</evidence>
<dbReference type="InterPro" id="IPR020084">
    <property type="entry name" value="NUDIX_hydrolase_CS"/>
</dbReference>
<dbReference type="InterPro" id="IPR003563">
    <property type="entry name" value="8ODP"/>
</dbReference>
<dbReference type="PANTHER" id="PTHR43758">
    <property type="entry name" value="7,8-DIHYDRO-8-OXOGUANINE TRIPHOSPHATASE"/>
    <property type="match status" value="1"/>
</dbReference>
<evidence type="ECO:0000256" key="11">
    <source>
        <dbReference type="ARBA" id="ARBA00026103"/>
    </source>
</evidence>
<dbReference type="EMBL" id="FNFC01000015">
    <property type="protein sequence ID" value="SDK03652.1"/>
    <property type="molecule type" value="Genomic_DNA"/>
</dbReference>
<evidence type="ECO:0000256" key="19">
    <source>
        <dbReference type="ARBA" id="ARBA00048894"/>
    </source>
</evidence>
<comment type="catalytic activity">
    <reaction evidence="18">
        <text>N(6)-methyl-ATP + H2O = N(6)-methyl-AMP + diphosphate + H(+)</text>
        <dbReference type="Rhea" id="RHEA:67608"/>
        <dbReference type="ChEBI" id="CHEBI:15377"/>
        <dbReference type="ChEBI" id="CHEBI:15378"/>
        <dbReference type="ChEBI" id="CHEBI:33019"/>
        <dbReference type="ChEBI" id="CHEBI:144842"/>
        <dbReference type="ChEBI" id="CHEBI:172873"/>
    </reaction>
    <physiologicalReaction direction="left-to-right" evidence="18">
        <dbReference type="Rhea" id="RHEA:67609"/>
    </physiologicalReaction>
</comment>
<dbReference type="InterPro" id="IPR000086">
    <property type="entry name" value="NUDIX_hydrolase_dom"/>
</dbReference>
<dbReference type="STRING" id="890420.SAMN05216226_11539"/>
<comment type="catalytic activity">
    <reaction evidence="7">
        <text>8-oxo-dATP + H2O = 8-oxo-dAMP + diphosphate + H(+)</text>
        <dbReference type="Rhea" id="RHEA:65396"/>
        <dbReference type="ChEBI" id="CHEBI:15377"/>
        <dbReference type="ChEBI" id="CHEBI:15378"/>
        <dbReference type="ChEBI" id="CHEBI:33019"/>
        <dbReference type="ChEBI" id="CHEBI:71361"/>
        <dbReference type="ChEBI" id="CHEBI:172871"/>
    </reaction>
    <physiologicalReaction direction="left-to-right" evidence="7">
        <dbReference type="Rhea" id="RHEA:65397"/>
    </physiologicalReaction>
</comment>
<evidence type="ECO:0000256" key="18">
    <source>
        <dbReference type="ARBA" id="ARBA00048002"/>
    </source>
</evidence>
<comment type="catalytic activity">
    <reaction evidence="20">
        <text>N(6)-methyl-dATP + H2O = N(6)-methyl-dAMP + diphosphate + H(+)</text>
        <dbReference type="Rhea" id="RHEA:67604"/>
        <dbReference type="ChEBI" id="CHEBI:15377"/>
        <dbReference type="ChEBI" id="CHEBI:15378"/>
        <dbReference type="ChEBI" id="CHEBI:33019"/>
        <dbReference type="ChEBI" id="CHEBI:169976"/>
        <dbReference type="ChEBI" id="CHEBI:172872"/>
    </reaction>
    <physiologicalReaction direction="left-to-right" evidence="20">
        <dbReference type="Rhea" id="RHEA:67605"/>
    </physiologicalReaction>
</comment>
<dbReference type="GO" id="GO:0008828">
    <property type="term" value="F:dATP diphosphatase activity"/>
    <property type="evidence" value="ECO:0007669"/>
    <property type="project" value="UniProtKB-EC"/>
</dbReference>
<evidence type="ECO:0000256" key="5">
    <source>
        <dbReference type="ARBA" id="ARBA00022801"/>
    </source>
</evidence>
<evidence type="ECO:0000313" key="24">
    <source>
        <dbReference type="Proteomes" id="UP000198856"/>
    </source>
</evidence>
<evidence type="ECO:0000256" key="2">
    <source>
        <dbReference type="ARBA" id="ARBA00005582"/>
    </source>
</evidence>
<dbReference type="EC" id="3.6.1.56" evidence="11"/>
<comment type="catalytic activity">
    <reaction evidence="10">
        <text>2-oxo-ATP + H2O = 2-oxo-AMP + diphosphate + H(+)</text>
        <dbReference type="Rhea" id="RHEA:67392"/>
        <dbReference type="ChEBI" id="CHEBI:15377"/>
        <dbReference type="ChEBI" id="CHEBI:15378"/>
        <dbReference type="ChEBI" id="CHEBI:33019"/>
        <dbReference type="ChEBI" id="CHEBI:71395"/>
        <dbReference type="ChEBI" id="CHEBI:172878"/>
    </reaction>
    <physiologicalReaction direction="left-to-right" evidence="10">
        <dbReference type="Rhea" id="RHEA:67393"/>
    </physiologicalReaction>
</comment>
<sequence length="185" mass="20630">MSPYAQPPNKCGAVADHNGYLPGEQPTGMNESTLCHPIIDGELLLIRKQRGLGEGNLVGPGGKVEDGETAMEAARREVREELRVEATGVEKRGEFGFHFRDDTPDDDSMYVHVFTADGIEGTPQATEEAVPEWHTAEDLPYDEMWVDDRIWMPHMLDGQTFTGTFVLTDEGDAMHRYEMDLGVDF</sequence>
<dbReference type="InterPro" id="IPR015797">
    <property type="entry name" value="NUDIX_hydrolase-like_dom_sf"/>
</dbReference>
<evidence type="ECO:0000256" key="9">
    <source>
        <dbReference type="ARBA" id="ARBA00024486"/>
    </source>
</evidence>
<dbReference type="AlphaFoldDB" id="A0A1G8YLA2"/>
<evidence type="ECO:0000256" key="20">
    <source>
        <dbReference type="ARBA" id="ARBA00049032"/>
    </source>
</evidence>
<evidence type="ECO:0000256" key="12">
    <source>
        <dbReference type="ARBA" id="ARBA00026218"/>
    </source>
</evidence>
<comment type="function">
    <text evidence="21">Oxidized purine nucleoside triphosphate hydrolase which is a prominent sanitizer of the oxidized nucleotide pool. Catalyzes the hydrolysis of 2-oxo-dATP (2-hydroxy-dATP) into 2-oxo-dAMP. Also has a significant hydrolase activity toward 2-oxo-ATP, 8-oxo-dGTP and 8-oxo-dATP. Through the hydrolysis of oxidized purine nucleoside triphosphates, prevents their incorporation into DNA and the subsequent transversions A:T to C:G and G:C to T:A. Also catalyzes the hydrolysis of methylated purine nucleoside triphosphate preventing their integration into DNA. Through this antimutagenic activity protects cells from oxidative stress.</text>
</comment>
<keyword evidence="24" id="KW-1185">Reference proteome</keyword>
<evidence type="ECO:0000256" key="7">
    <source>
        <dbReference type="ARBA" id="ARBA00024448"/>
    </source>
</evidence>
<keyword evidence="4" id="KW-0479">Metal-binding</keyword>
<evidence type="ECO:0000256" key="15">
    <source>
        <dbReference type="ARBA" id="ARBA00030682"/>
    </source>
</evidence>
<name>A0A1G8YLA2_9EURY</name>
<comment type="catalytic activity">
    <reaction evidence="8">
        <text>2-oxo-dATP + H2O = 2-oxo-dAMP + diphosphate + H(+)</text>
        <dbReference type="Rhea" id="RHEA:31583"/>
        <dbReference type="ChEBI" id="CHEBI:15377"/>
        <dbReference type="ChEBI" id="CHEBI:15378"/>
        <dbReference type="ChEBI" id="CHEBI:33019"/>
        <dbReference type="ChEBI" id="CHEBI:63212"/>
        <dbReference type="ChEBI" id="CHEBI:77897"/>
        <dbReference type="EC" id="3.6.1.56"/>
    </reaction>
    <physiologicalReaction direction="left-to-right" evidence="8">
        <dbReference type="Rhea" id="RHEA:31584"/>
    </physiologicalReaction>
</comment>
<dbReference type="CDD" id="cd03427">
    <property type="entry name" value="NUDIX_MTH1_Nudt1"/>
    <property type="match status" value="1"/>
</dbReference>
<evidence type="ECO:0000256" key="8">
    <source>
        <dbReference type="ARBA" id="ARBA00024459"/>
    </source>
</evidence>
<evidence type="ECO:0000256" key="10">
    <source>
        <dbReference type="ARBA" id="ARBA00024596"/>
    </source>
</evidence>
<keyword evidence="6" id="KW-0460">Magnesium</keyword>
<evidence type="ECO:0000256" key="3">
    <source>
        <dbReference type="ARBA" id="ARBA00011245"/>
    </source>
</evidence>
<dbReference type="PRINTS" id="PR01403">
    <property type="entry name" value="8OXTPHPHTASE"/>
</dbReference>
<comment type="cofactor">
    <cofactor evidence="1">
        <name>Mg(2+)</name>
        <dbReference type="ChEBI" id="CHEBI:18420"/>
    </cofactor>
</comment>
<dbReference type="GO" id="GO:0046872">
    <property type="term" value="F:metal ion binding"/>
    <property type="evidence" value="ECO:0007669"/>
    <property type="project" value="UniProtKB-KW"/>
</dbReference>
<dbReference type="Gene3D" id="3.90.79.10">
    <property type="entry name" value="Nucleoside Triphosphate Pyrophosphohydrolase"/>
    <property type="match status" value="1"/>
</dbReference>
<gene>
    <name evidence="23" type="ORF">SAMN05216226_11539</name>
</gene>
<comment type="similarity">
    <text evidence="2">Belongs to the Nudix hydrolase family.</text>
</comment>
<reference evidence="23 24" key="1">
    <citation type="submission" date="2016-10" db="EMBL/GenBank/DDBJ databases">
        <authorList>
            <person name="de Groot N.N."/>
        </authorList>
    </citation>
    <scope>NUCLEOTIDE SEQUENCE [LARGE SCALE GENOMIC DNA]</scope>
    <source>
        <strain evidence="23 24">IBRC-M10015</strain>
    </source>
</reference>
<accession>A0A1G8YLA2</accession>
<evidence type="ECO:0000256" key="16">
    <source>
        <dbReference type="ARBA" id="ARBA00031927"/>
    </source>
</evidence>
<evidence type="ECO:0000256" key="13">
    <source>
        <dbReference type="ARBA" id="ARBA00029673"/>
    </source>
</evidence>
<dbReference type="GO" id="GO:0005737">
    <property type="term" value="C:cytoplasm"/>
    <property type="evidence" value="ECO:0007669"/>
    <property type="project" value="TreeGrafter"/>
</dbReference>
<comment type="catalytic activity">
    <reaction evidence="9">
        <text>8-oxo-dGTP + H2O = 8-oxo-dGMP + diphosphate + H(+)</text>
        <dbReference type="Rhea" id="RHEA:31575"/>
        <dbReference type="ChEBI" id="CHEBI:15377"/>
        <dbReference type="ChEBI" id="CHEBI:15378"/>
        <dbReference type="ChEBI" id="CHEBI:33019"/>
        <dbReference type="ChEBI" id="CHEBI:63224"/>
        <dbReference type="ChEBI" id="CHEBI:77896"/>
    </reaction>
    <physiologicalReaction direction="left-to-right" evidence="9">
        <dbReference type="Rhea" id="RHEA:31576"/>
    </physiologicalReaction>
</comment>
<dbReference type="SUPFAM" id="SSF55811">
    <property type="entry name" value="Nudix"/>
    <property type="match status" value="1"/>
</dbReference>
<dbReference type="Pfam" id="PF00293">
    <property type="entry name" value="NUDIX"/>
    <property type="match status" value="1"/>
</dbReference>
<comment type="catalytic activity">
    <reaction evidence="19">
        <text>O(6)-methyl-dGTP + H2O = O(6)-methyl-dGMP + diphosphate + H(+)</text>
        <dbReference type="Rhea" id="RHEA:67600"/>
        <dbReference type="ChEBI" id="CHEBI:15377"/>
        <dbReference type="ChEBI" id="CHEBI:15378"/>
        <dbReference type="ChEBI" id="CHEBI:33019"/>
        <dbReference type="ChEBI" id="CHEBI:169974"/>
        <dbReference type="ChEBI" id="CHEBI:169975"/>
    </reaction>
    <physiologicalReaction direction="left-to-right" evidence="19">
        <dbReference type="Rhea" id="RHEA:67601"/>
    </physiologicalReaction>
</comment>
<dbReference type="PROSITE" id="PS00893">
    <property type="entry name" value="NUDIX_BOX"/>
    <property type="match status" value="1"/>
</dbReference>
<evidence type="ECO:0000256" key="1">
    <source>
        <dbReference type="ARBA" id="ARBA00001946"/>
    </source>
</evidence>